<dbReference type="RefSeq" id="WP_184481831.1">
    <property type="nucleotide sequence ID" value="NZ_JACHIV010000001.1"/>
</dbReference>
<evidence type="ECO:0000313" key="2">
    <source>
        <dbReference type="EMBL" id="MBB5071465.1"/>
    </source>
</evidence>
<organism evidence="2 3">
    <name type="scientific">Saccharopolyspora gloriosae</name>
    <dbReference type="NCBI Taxonomy" id="455344"/>
    <lineage>
        <taxon>Bacteria</taxon>
        <taxon>Bacillati</taxon>
        <taxon>Actinomycetota</taxon>
        <taxon>Actinomycetes</taxon>
        <taxon>Pseudonocardiales</taxon>
        <taxon>Pseudonocardiaceae</taxon>
        <taxon>Saccharopolyspora</taxon>
    </lineage>
</organism>
<protein>
    <submittedName>
        <fullName evidence="2">Uncharacterized protein</fullName>
    </submittedName>
</protein>
<evidence type="ECO:0000313" key="3">
    <source>
        <dbReference type="Proteomes" id="UP000580474"/>
    </source>
</evidence>
<comment type="caution">
    <text evidence="2">The sequence shown here is derived from an EMBL/GenBank/DDBJ whole genome shotgun (WGS) entry which is preliminary data.</text>
</comment>
<dbReference type="EMBL" id="JACHIV010000001">
    <property type="protein sequence ID" value="MBB5071465.1"/>
    <property type="molecule type" value="Genomic_DNA"/>
</dbReference>
<reference evidence="2 3" key="1">
    <citation type="submission" date="2020-08" db="EMBL/GenBank/DDBJ databases">
        <title>Sequencing the genomes of 1000 actinobacteria strains.</title>
        <authorList>
            <person name="Klenk H.-P."/>
        </authorList>
    </citation>
    <scope>NUCLEOTIDE SEQUENCE [LARGE SCALE GENOMIC DNA]</scope>
    <source>
        <strain evidence="2 3">DSM 45582</strain>
    </source>
</reference>
<dbReference type="AlphaFoldDB" id="A0A840NN89"/>
<keyword evidence="3" id="KW-1185">Reference proteome</keyword>
<gene>
    <name evidence="2" type="ORF">BJ969_004553</name>
</gene>
<accession>A0A840NN89</accession>
<proteinExistence type="predicted"/>
<feature type="region of interest" description="Disordered" evidence="1">
    <location>
        <begin position="1"/>
        <end position="30"/>
    </location>
</feature>
<evidence type="ECO:0000256" key="1">
    <source>
        <dbReference type="SAM" id="MobiDB-lite"/>
    </source>
</evidence>
<name>A0A840NN89_9PSEU</name>
<dbReference type="Proteomes" id="UP000580474">
    <property type="component" value="Unassembled WGS sequence"/>
</dbReference>
<sequence length="215" mass="22723">MTSPAAVRFTDAPHPPEHARSLLAELSTEHPPDPGVVELLVSAAPSIARGPGEHARLDRPPDELVERARRFLAEESVREVVPDAAVAVEADDTGPVPAAAVGFTSIFVLGSAEGVVVQVQRPGPRWQQDAVAHRLVADALLLSTAFTAGSKVAAPALRELTDRLARGTPVRPPVVAYHLLDRVRAAVRGGVEPVRMAAHLSTAAALLDGGQRRWT</sequence>